<accession>A0ABX0KUY5</accession>
<feature type="transmembrane region" description="Helical" evidence="1">
    <location>
        <begin position="195"/>
        <end position="220"/>
    </location>
</feature>
<keyword evidence="1" id="KW-0472">Membrane</keyword>
<feature type="transmembrane region" description="Helical" evidence="1">
    <location>
        <begin position="295"/>
        <end position="317"/>
    </location>
</feature>
<proteinExistence type="predicted"/>
<keyword evidence="1" id="KW-0812">Transmembrane</keyword>
<name>A0ABX0KUY5_9NEIS</name>
<feature type="transmembrane region" description="Helical" evidence="1">
    <location>
        <begin position="166"/>
        <end position="186"/>
    </location>
</feature>
<dbReference type="RefSeq" id="WP_166824133.1">
    <property type="nucleotide sequence ID" value="NZ_JAAOLX010000003.1"/>
</dbReference>
<feature type="transmembrane region" description="Helical" evidence="1">
    <location>
        <begin position="90"/>
        <end position="111"/>
    </location>
</feature>
<dbReference type="InterPro" id="IPR049458">
    <property type="entry name" value="EpsG-like"/>
</dbReference>
<dbReference type="EMBL" id="JAAOLX010000003">
    <property type="protein sequence ID" value="NHQ85977.1"/>
    <property type="molecule type" value="Genomic_DNA"/>
</dbReference>
<evidence type="ECO:0000313" key="2">
    <source>
        <dbReference type="EMBL" id="NHQ85977.1"/>
    </source>
</evidence>
<gene>
    <name evidence="2" type="ORF">HA050_07575</name>
</gene>
<comment type="caution">
    <text evidence="2">The sequence shown here is derived from an EMBL/GenBank/DDBJ whole genome shotgun (WGS) entry which is preliminary data.</text>
</comment>
<dbReference type="Pfam" id="PF14897">
    <property type="entry name" value="EpsG"/>
    <property type="match status" value="1"/>
</dbReference>
<evidence type="ECO:0000256" key="1">
    <source>
        <dbReference type="SAM" id="Phobius"/>
    </source>
</evidence>
<organism evidence="2 3">
    <name type="scientific">Iodobacter violaceini</name>
    <dbReference type="NCBI Taxonomy" id="3044271"/>
    <lineage>
        <taxon>Bacteria</taxon>
        <taxon>Pseudomonadati</taxon>
        <taxon>Pseudomonadota</taxon>
        <taxon>Betaproteobacteria</taxon>
        <taxon>Neisseriales</taxon>
        <taxon>Chitinibacteraceae</taxon>
        <taxon>Iodobacter</taxon>
    </lineage>
</organism>
<keyword evidence="1" id="KW-1133">Transmembrane helix</keyword>
<reference evidence="2 3" key="1">
    <citation type="submission" date="2020-03" db="EMBL/GenBank/DDBJ databases">
        <title>Draft genome sequence of environmentally isolated violet-colored cultures.</title>
        <authorList>
            <person name="Wilson H.S."/>
        </authorList>
    </citation>
    <scope>NUCLEOTIDE SEQUENCE [LARGE SCALE GENOMIC DNA]</scope>
    <source>
        <strain evidence="2 3">HSC-16F04</strain>
    </source>
</reference>
<protein>
    <submittedName>
        <fullName evidence="2">EpsG family protein</fullName>
    </submittedName>
</protein>
<dbReference type="Proteomes" id="UP000712570">
    <property type="component" value="Unassembled WGS sequence"/>
</dbReference>
<feature type="transmembrane region" description="Helical" evidence="1">
    <location>
        <begin position="272"/>
        <end position="289"/>
    </location>
</feature>
<evidence type="ECO:0000313" key="3">
    <source>
        <dbReference type="Proteomes" id="UP000712570"/>
    </source>
</evidence>
<feature type="transmembrane region" description="Helical" evidence="1">
    <location>
        <begin position="240"/>
        <end position="260"/>
    </location>
</feature>
<feature type="transmembrane region" description="Helical" evidence="1">
    <location>
        <begin position="26"/>
        <end position="43"/>
    </location>
</feature>
<feature type="transmembrane region" description="Helical" evidence="1">
    <location>
        <begin position="324"/>
        <end position="342"/>
    </location>
</feature>
<feature type="transmembrane region" description="Helical" evidence="1">
    <location>
        <begin position="142"/>
        <end position="160"/>
    </location>
</feature>
<sequence>MLWLFFVPFIYLCVLACLVNLDKKYTNFYLALIFLLLSFFAGLRSVDADYAVYADIFNEIPYINTFSLSTTTDIHGEIGFLFFGSIVKSLGLGFESFVFLCALVSVSLVVLSAKKLSYNPVLSLLFYFSHVFLLREMIQIRAALAVAIVLFSFSISISVWKRVVFILFSTLFHSGAIIIIPFYLLLRKTVFKWDVFLLIFGVSLLASNVGVAKPLIHLLTNVGLLPQAVANYVEWDLYNYHLSTFTNPVVWKAVIVLYFLRNFDRTQLGDSLYVIRNIYASGLIFMLLFSDFAIIAGRISTFLFFGEIMLISWAFLYKNRKFSAVLLVVLLSLMQLTLNLYVNESHQGYQLILLKG</sequence>
<keyword evidence="3" id="KW-1185">Reference proteome</keyword>